<dbReference type="InterPro" id="IPR006143">
    <property type="entry name" value="RND_pump_MFP"/>
</dbReference>
<dbReference type="RefSeq" id="WP_311386811.1">
    <property type="nucleotide sequence ID" value="NZ_JAVRHU010000001.1"/>
</dbReference>
<feature type="domain" description="Multidrug resistance protein MdtA-like C-terminal permuted SH3" evidence="5">
    <location>
        <begin position="344"/>
        <end position="405"/>
    </location>
</feature>
<keyword evidence="3" id="KW-0175">Coiled coil</keyword>
<comment type="similarity">
    <text evidence="2">Belongs to the membrane fusion protein (MFP) (TC 8.A.1) family.</text>
</comment>
<evidence type="ECO:0000256" key="1">
    <source>
        <dbReference type="ARBA" id="ARBA00004196"/>
    </source>
</evidence>
<evidence type="ECO:0000256" key="4">
    <source>
        <dbReference type="SAM" id="Phobius"/>
    </source>
</evidence>
<keyword evidence="4" id="KW-1133">Transmembrane helix</keyword>
<dbReference type="NCBIfam" id="TIGR01730">
    <property type="entry name" value="RND_mfp"/>
    <property type="match status" value="1"/>
</dbReference>
<keyword evidence="4" id="KW-0812">Transmembrane</keyword>
<accession>A0ABU3BDR6</accession>
<protein>
    <submittedName>
        <fullName evidence="6">Efflux RND transporter periplasmic adaptor subunit</fullName>
    </submittedName>
</protein>
<dbReference type="InterPro" id="IPR050465">
    <property type="entry name" value="UPF0194_transport"/>
</dbReference>
<evidence type="ECO:0000313" key="6">
    <source>
        <dbReference type="EMBL" id="MDT0620405.1"/>
    </source>
</evidence>
<organism evidence="6 7">
    <name type="scientific">Croceitalea vernalis</name>
    <dbReference type="NCBI Taxonomy" id="3075599"/>
    <lineage>
        <taxon>Bacteria</taxon>
        <taxon>Pseudomonadati</taxon>
        <taxon>Bacteroidota</taxon>
        <taxon>Flavobacteriia</taxon>
        <taxon>Flavobacteriales</taxon>
        <taxon>Flavobacteriaceae</taxon>
        <taxon>Croceitalea</taxon>
    </lineage>
</organism>
<dbReference type="Gene3D" id="2.40.30.170">
    <property type="match status" value="1"/>
</dbReference>
<evidence type="ECO:0000259" key="5">
    <source>
        <dbReference type="Pfam" id="PF25967"/>
    </source>
</evidence>
<dbReference type="EMBL" id="JAVRHU010000001">
    <property type="protein sequence ID" value="MDT0620405.1"/>
    <property type="molecule type" value="Genomic_DNA"/>
</dbReference>
<gene>
    <name evidence="6" type="ORF">RM520_02140</name>
</gene>
<comment type="subcellular location">
    <subcellularLocation>
        <location evidence="1">Cell envelope</location>
    </subcellularLocation>
</comment>
<evidence type="ECO:0000313" key="7">
    <source>
        <dbReference type="Proteomes" id="UP001250662"/>
    </source>
</evidence>
<dbReference type="Proteomes" id="UP001250662">
    <property type="component" value="Unassembled WGS sequence"/>
</dbReference>
<proteinExistence type="inferred from homology"/>
<dbReference type="InterPro" id="IPR058627">
    <property type="entry name" value="MdtA-like_C"/>
</dbReference>
<comment type="caution">
    <text evidence="6">The sequence shown here is derived from an EMBL/GenBank/DDBJ whole genome shotgun (WGS) entry which is preliminary data.</text>
</comment>
<dbReference type="PANTHER" id="PTHR32347">
    <property type="entry name" value="EFFLUX SYSTEM COMPONENT YKNX-RELATED"/>
    <property type="match status" value="1"/>
</dbReference>
<dbReference type="Gene3D" id="1.10.287.470">
    <property type="entry name" value="Helix hairpin bin"/>
    <property type="match status" value="1"/>
</dbReference>
<evidence type="ECO:0000256" key="3">
    <source>
        <dbReference type="ARBA" id="ARBA00023054"/>
    </source>
</evidence>
<keyword evidence="7" id="KW-1185">Reference proteome</keyword>
<dbReference type="PANTHER" id="PTHR32347:SF23">
    <property type="entry name" value="BLL5650 PROTEIN"/>
    <property type="match status" value="1"/>
</dbReference>
<evidence type="ECO:0000256" key="2">
    <source>
        <dbReference type="ARBA" id="ARBA00009477"/>
    </source>
</evidence>
<dbReference type="Gene3D" id="2.40.420.20">
    <property type="match status" value="1"/>
</dbReference>
<keyword evidence="4" id="KW-0472">Membrane</keyword>
<name>A0ABU3BDR6_9FLAO</name>
<dbReference type="SUPFAM" id="SSF111369">
    <property type="entry name" value="HlyD-like secretion proteins"/>
    <property type="match status" value="1"/>
</dbReference>
<dbReference type="Gene3D" id="2.40.50.100">
    <property type="match status" value="1"/>
</dbReference>
<feature type="transmembrane region" description="Helical" evidence="4">
    <location>
        <begin position="16"/>
        <end position="34"/>
    </location>
</feature>
<sequence>MDIQLEKKKGLRPKHYGYIAIGLILLFVGWKLFFGSSVSTFRTEKDRLSIAQITEGKFDDYITINGNVAPIATIYMDAYEGGRVSEKLIEEGTMVKKGDIILKLENMNLYEQILASESNLALKQNDLRSTKLTFDSRQVEGRRSLATASTDLQRLKRNFEQNEALFEDELISREIYLTSKENYELAQKQYDIVKVQTEQDDELRETSLSGLDTDLSRMQQTLSMVYERLDHLNVRAPADGQLGFLDAEIGQNIAQGQRIGQVNVLTDFKIEAEIDEHYIDRVKRDLSASLERNGKEFSLRLRKVYPEVRNGRFKVDLVFTNEKPETIRSGQSYNIKLQLGASSDALLLPKGGFFQSTGGQWIFVVNPGGSEALKRNIRVGKQNSRYYEVLEGLEQGEKVITSNYDSFGEAERIVLK</sequence>
<dbReference type="Pfam" id="PF25967">
    <property type="entry name" value="RND-MFP_C"/>
    <property type="match status" value="1"/>
</dbReference>
<reference evidence="6 7" key="1">
    <citation type="submission" date="2023-09" db="EMBL/GenBank/DDBJ databases">
        <authorList>
            <person name="Rey-Velasco X."/>
        </authorList>
    </citation>
    <scope>NUCLEOTIDE SEQUENCE [LARGE SCALE GENOMIC DNA]</scope>
    <source>
        <strain evidence="6 7">P007</strain>
    </source>
</reference>